<evidence type="ECO:0000313" key="2">
    <source>
        <dbReference type="EMBL" id="GEM82859.1"/>
    </source>
</evidence>
<dbReference type="PANTHER" id="PTHR43649">
    <property type="entry name" value="ARABINOSE-BINDING PROTEIN-RELATED"/>
    <property type="match status" value="1"/>
</dbReference>
<dbReference type="EMBL" id="BJXL01000023">
    <property type="protein sequence ID" value="GEM82859.1"/>
    <property type="molecule type" value="Genomic_DNA"/>
</dbReference>
<feature type="signal peptide" evidence="1">
    <location>
        <begin position="1"/>
        <end position="19"/>
    </location>
</feature>
<dbReference type="CDD" id="cd13585">
    <property type="entry name" value="PBP2_TMBP_like"/>
    <property type="match status" value="1"/>
</dbReference>
<organism evidence="2 3">
    <name type="scientific">Meiothermus hypogaeus NBRC 106114</name>
    <dbReference type="NCBI Taxonomy" id="1227553"/>
    <lineage>
        <taxon>Bacteria</taxon>
        <taxon>Thermotogati</taxon>
        <taxon>Deinococcota</taxon>
        <taxon>Deinococci</taxon>
        <taxon>Thermales</taxon>
        <taxon>Thermaceae</taxon>
        <taxon>Meiothermus</taxon>
    </lineage>
</organism>
<dbReference type="Proteomes" id="UP000321197">
    <property type="component" value="Unassembled WGS sequence"/>
</dbReference>
<accession>A0A511QZQ6</accession>
<dbReference type="PANTHER" id="PTHR43649:SF12">
    <property type="entry name" value="DIACETYLCHITOBIOSE BINDING PROTEIN DASA"/>
    <property type="match status" value="1"/>
</dbReference>
<dbReference type="RefSeq" id="WP_119341377.1">
    <property type="nucleotide sequence ID" value="NZ_BJXL01000023.1"/>
</dbReference>
<dbReference type="Gene3D" id="3.40.190.10">
    <property type="entry name" value="Periplasmic binding protein-like II"/>
    <property type="match status" value="1"/>
</dbReference>
<dbReference type="OrthoDB" id="9769685at2"/>
<dbReference type="AlphaFoldDB" id="A0A511QZQ6"/>
<proteinExistence type="predicted"/>
<protein>
    <submittedName>
        <fullName evidence="2">Sugar ABC transporter substrate-binding protein</fullName>
    </submittedName>
</protein>
<dbReference type="SUPFAM" id="SSF53850">
    <property type="entry name" value="Periplasmic binding protein-like II"/>
    <property type="match status" value="1"/>
</dbReference>
<keyword evidence="1" id="KW-0732">Signal</keyword>
<dbReference type="Pfam" id="PF01547">
    <property type="entry name" value="SBP_bac_1"/>
    <property type="match status" value="1"/>
</dbReference>
<comment type="caution">
    <text evidence="2">The sequence shown here is derived from an EMBL/GenBank/DDBJ whole genome shotgun (WGS) entry which is preliminary data.</text>
</comment>
<dbReference type="InterPro" id="IPR006059">
    <property type="entry name" value="SBP"/>
</dbReference>
<reference evidence="2 3" key="1">
    <citation type="submission" date="2019-07" db="EMBL/GenBank/DDBJ databases">
        <title>Whole genome shotgun sequence of Meiothermus hypogaeus NBRC 106114.</title>
        <authorList>
            <person name="Hosoyama A."/>
            <person name="Uohara A."/>
            <person name="Ohji S."/>
            <person name="Ichikawa N."/>
        </authorList>
    </citation>
    <scope>NUCLEOTIDE SEQUENCE [LARGE SCALE GENOMIC DNA]</scope>
    <source>
        <strain evidence="2 3">NBRC 106114</strain>
    </source>
</reference>
<evidence type="ECO:0000313" key="3">
    <source>
        <dbReference type="Proteomes" id="UP000321197"/>
    </source>
</evidence>
<evidence type="ECO:0000256" key="1">
    <source>
        <dbReference type="SAM" id="SignalP"/>
    </source>
</evidence>
<name>A0A511QZQ6_9DEIN</name>
<dbReference type="InterPro" id="IPR050490">
    <property type="entry name" value="Bact_solute-bd_prot1"/>
</dbReference>
<sequence length="414" mass="45472">MLKRWLTASVLALSLSALAQTQIEFWTYYLSPNFDNYIKSTIADFEKENPTIKVRWVDKQDTMERDLTAAVALGKAPDVVNLWQDSTFAAAQNKILTPITQLVNRNVLNQLYYPNVLDMFVMDGQVYGLPWYGWLDQGVMMYNPDLLQKAGVDVRTIRNTDDLLAASARIKQATGAYGWLPPVKDPNGASFLGRFFLEGLPVYDKDGKAAFNSPAHVALLQKYVDAMKNDVIPQELLRKEAFQLSNELYSQGKAAIVVGAPTTLNRVKEANPDLYAKTRIASAPLGKAGIQTGGAMSLVVPRASKNQSAAIRFALFVTNRTNQVKFANVVPIVSTAAGSENDPGLKAKSNDPLEIGKGMNSASGRLINPGFKPPKNTDDIYKNFNDNVEAAFLGRKTAKQALDDAVAFWNANAK</sequence>
<feature type="chain" id="PRO_5022067566" evidence="1">
    <location>
        <begin position="20"/>
        <end position="414"/>
    </location>
</feature>
<gene>
    <name evidence="2" type="ORF">MHY01S_10250</name>
</gene>